<reference evidence="3 4" key="2">
    <citation type="submission" date="2020-04" db="EMBL/GenBank/DDBJ databases">
        <title>FDA dAtabase for Regulatory Grade micrObial Sequences (FDA-ARGOS): Supporting development and validation of Infectious Disease Dx tests.</title>
        <authorList>
            <person name="Sciortino C."/>
            <person name="Tallon L."/>
            <person name="Sadzewicz L."/>
            <person name="Vavikolanu K."/>
            <person name="Mehta A."/>
            <person name="Aluvathingal J."/>
            <person name="Nadendla S."/>
            <person name="Nandy P."/>
            <person name="Geyer C."/>
            <person name="Yan Y."/>
            <person name="Sichtig H."/>
        </authorList>
    </citation>
    <scope>NUCLEOTIDE SEQUENCE [LARGE SCALE GENOMIC DNA]</scope>
    <source>
        <strain evidence="3 4">FDAARGOS_633</strain>
    </source>
</reference>
<dbReference type="EMBL" id="JABRWM010000006">
    <property type="protein sequence ID" value="NRF23063.1"/>
    <property type="molecule type" value="Genomic_DNA"/>
</dbReference>
<keyword evidence="5" id="KW-1185">Reference proteome</keyword>
<feature type="region of interest" description="Disordered" evidence="1">
    <location>
        <begin position="1"/>
        <end position="20"/>
    </location>
</feature>
<evidence type="ECO:0000313" key="4">
    <source>
        <dbReference type="Proteomes" id="UP000500870"/>
    </source>
</evidence>
<evidence type="ECO:0000313" key="3">
    <source>
        <dbReference type="EMBL" id="QIX20908.1"/>
    </source>
</evidence>
<dbReference type="Proteomes" id="UP000500870">
    <property type="component" value="Chromosome 1"/>
</dbReference>
<dbReference type="GeneID" id="61455164"/>
<accession>A0A1L9CST5</accession>
<reference evidence="2" key="1">
    <citation type="submission" date="2019-07" db="EMBL/GenBank/DDBJ databases">
        <title>FDA dAtabase for Regulatory Grade micrObial Sequences (FDA-ARGOS): Supporting development and validation of Infectious Disease Dx tests.</title>
        <authorList>
            <person name="Bachman M."/>
            <person name="Young C."/>
            <person name="Tallon L."/>
            <person name="Sadzewicz L."/>
            <person name="Vavikolanu K."/>
            <person name="Mehta A."/>
            <person name="Aluvathingal J."/>
            <person name="Nadendla S."/>
            <person name="Nandy P."/>
            <person name="Geyer C."/>
            <person name="Yan Y."/>
            <person name="Sichtig H."/>
        </authorList>
    </citation>
    <scope>NUCLEOTIDE SEQUENCE</scope>
    <source>
        <strain evidence="2">FDAARGOS_618</strain>
    </source>
</reference>
<dbReference type="AlphaFoldDB" id="A0A1L9CST5"/>
<proteinExistence type="predicted"/>
<evidence type="ECO:0000256" key="1">
    <source>
        <dbReference type="SAM" id="MobiDB-lite"/>
    </source>
</evidence>
<dbReference type="EMBL" id="CP050898">
    <property type="protein sequence ID" value="QIX20908.1"/>
    <property type="molecule type" value="Genomic_DNA"/>
</dbReference>
<evidence type="ECO:0000313" key="5">
    <source>
        <dbReference type="Proteomes" id="UP001155820"/>
    </source>
</evidence>
<name>A0A1L9CST5_9HYPH</name>
<gene>
    <name evidence="2" type="ORF">FOB26_28840</name>
    <name evidence="3" type="ORF">FOB41_07065</name>
</gene>
<protein>
    <submittedName>
        <fullName evidence="2">Uncharacterized protein</fullName>
    </submittedName>
</protein>
<sequence>MKPTDQNPKTSQRPKIAGSSQAAVSEIFSIMAMGMALAPTDIARTMNSGHRNALSKLLEHIENGEINEEDLQKLWLAHHASDRVALMAPLADLIRQISQYSPDRQP</sequence>
<dbReference type="RefSeq" id="WP_004442573.1">
    <property type="nucleotide sequence ID" value="NZ_CP048584.1"/>
</dbReference>
<organism evidence="2 5">
    <name type="scientific">Agrobacterium pusense</name>
    <dbReference type="NCBI Taxonomy" id="648995"/>
    <lineage>
        <taxon>Bacteria</taxon>
        <taxon>Pseudomonadati</taxon>
        <taxon>Pseudomonadota</taxon>
        <taxon>Alphaproteobacteria</taxon>
        <taxon>Hyphomicrobiales</taxon>
        <taxon>Rhizobiaceae</taxon>
        <taxon>Rhizobium/Agrobacterium group</taxon>
        <taxon>Agrobacterium</taxon>
    </lineage>
</organism>
<evidence type="ECO:0000313" key="2">
    <source>
        <dbReference type="EMBL" id="NRF23063.1"/>
    </source>
</evidence>
<dbReference type="Proteomes" id="UP001155820">
    <property type="component" value="Unassembled WGS sequence"/>
</dbReference>